<dbReference type="InterPro" id="IPR050113">
    <property type="entry name" value="Ub_conjugating_enzyme"/>
</dbReference>
<dbReference type="InParanoid" id="A7SI65"/>
<dbReference type="EMBL" id="DS469666">
    <property type="protein sequence ID" value="EDO36581.1"/>
    <property type="molecule type" value="Genomic_DNA"/>
</dbReference>
<keyword evidence="7" id="KW-1185">Reference proteome</keyword>
<organism evidence="6 7">
    <name type="scientific">Nematostella vectensis</name>
    <name type="common">Starlet sea anemone</name>
    <dbReference type="NCBI Taxonomy" id="45351"/>
    <lineage>
        <taxon>Eukaryota</taxon>
        <taxon>Metazoa</taxon>
        <taxon>Cnidaria</taxon>
        <taxon>Anthozoa</taxon>
        <taxon>Hexacorallia</taxon>
        <taxon>Actiniaria</taxon>
        <taxon>Edwardsiidae</taxon>
        <taxon>Nematostella</taxon>
    </lineage>
</organism>
<evidence type="ECO:0000313" key="7">
    <source>
        <dbReference type="Proteomes" id="UP000001593"/>
    </source>
</evidence>
<dbReference type="HOGENOM" id="CLU_030988_9_0_1"/>
<dbReference type="InterPro" id="IPR023313">
    <property type="entry name" value="UBQ-conjugating_AS"/>
</dbReference>
<evidence type="ECO:0000256" key="2">
    <source>
        <dbReference type="ARBA" id="ARBA00022786"/>
    </source>
</evidence>
<reference evidence="6 7" key="1">
    <citation type="journal article" date="2007" name="Science">
        <title>Sea anemone genome reveals ancestral eumetazoan gene repertoire and genomic organization.</title>
        <authorList>
            <person name="Putnam N.H."/>
            <person name="Srivastava M."/>
            <person name="Hellsten U."/>
            <person name="Dirks B."/>
            <person name="Chapman J."/>
            <person name="Salamov A."/>
            <person name="Terry A."/>
            <person name="Shapiro H."/>
            <person name="Lindquist E."/>
            <person name="Kapitonov V.V."/>
            <person name="Jurka J."/>
            <person name="Genikhovich G."/>
            <person name="Grigoriev I.V."/>
            <person name="Lucas S.M."/>
            <person name="Steele R.E."/>
            <person name="Finnerty J.R."/>
            <person name="Technau U."/>
            <person name="Martindale M.Q."/>
            <person name="Rokhsar D.S."/>
        </authorList>
    </citation>
    <scope>NUCLEOTIDE SEQUENCE [LARGE SCALE GENOMIC DNA]</scope>
    <source>
        <strain evidence="7">CH2 X CH6</strain>
    </source>
</reference>
<dbReference type="GO" id="GO:0005634">
    <property type="term" value="C:nucleus"/>
    <property type="evidence" value="ECO:0000318"/>
    <property type="project" value="GO_Central"/>
</dbReference>
<dbReference type="AlphaFoldDB" id="A7SI65"/>
<dbReference type="InterPro" id="IPR000608">
    <property type="entry name" value="UBC"/>
</dbReference>
<dbReference type="GO" id="GO:0030071">
    <property type="term" value="P:regulation of mitotic metaphase/anaphase transition"/>
    <property type="evidence" value="ECO:0000318"/>
    <property type="project" value="GO_Central"/>
</dbReference>
<evidence type="ECO:0000256" key="1">
    <source>
        <dbReference type="ARBA" id="ARBA00022679"/>
    </source>
</evidence>
<dbReference type="Proteomes" id="UP000001593">
    <property type="component" value="Unassembled WGS sequence"/>
</dbReference>
<dbReference type="OMA" id="NDNIMKW"/>
<dbReference type="PROSITE" id="PS50127">
    <property type="entry name" value="UBC_2"/>
    <property type="match status" value="1"/>
</dbReference>
<evidence type="ECO:0000256" key="4">
    <source>
        <dbReference type="RuleBase" id="RU362109"/>
    </source>
</evidence>
<dbReference type="GO" id="GO:0031145">
    <property type="term" value="P:anaphase-promoting complex-dependent catabolic process"/>
    <property type="evidence" value="ECO:0000318"/>
    <property type="project" value="GO_Central"/>
</dbReference>
<dbReference type="STRING" id="45351.A7SI65"/>
<name>A7SI65_NEMVE</name>
<dbReference type="SMART" id="SM00212">
    <property type="entry name" value="UBCc"/>
    <property type="match status" value="1"/>
</dbReference>
<protein>
    <recommendedName>
        <fullName evidence="5">UBC core domain-containing protein</fullName>
    </recommendedName>
</protein>
<evidence type="ECO:0000259" key="5">
    <source>
        <dbReference type="PROSITE" id="PS50127"/>
    </source>
</evidence>
<dbReference type="SUPFAM" id="SSF54495">
    <property type="entry name" value="UBC-like"/>
    <property type="match status" value="1"/>
</dbReference>
<keyword evidence="2 4" id="KW-0833">Ubl conjugation pathway</keyword>
<dbReference type="GO" id="GO:0061631">
    <property type="term" value="F:ubiquitin conjugating enzyme activity"/>
    <property type="evidence" value="ECO:0000318"/>
    <property type="project" value="GO_Central"/>
</dbReference>
<dbReference type="Gene3D" id="3.10.110.10">
    <property type="entry name" value="Ubiquitin Conjugating Enzyme"/>
    <property type="match status" value="1"/>
</dbReference>
<keyword evidence="4" id="KW-0547">Nucleotide-binding</keyword>
<accession>A7SI65</accession>
<sequence>MSILKRLNQDLMDLMMTNEKTVSAFPINDTMVEWNATITGVKDTLYDGLKYKLTISFPKEYPYQAPKIKFTTPCFHPNVDQQGNICLDILKEKWAPSYNVRTLLLSIQSLLEDPNLESPLNAQAAELWLRPQDYKRTLDEKYEKEVLMPGK</sequence>
<dbReference type="CDD" id="cd23791">
    <property type="entry name" value="UBCc_UBE2C"/>
    <property type="match status" value="1"/>
</dbReference>
<evidence type="ECO:0000256" key="3">
    <source>
        <dbReference type="PROSITE-ProRule" id="PRU10133"/>
    </source>
</evidence>
<dbReference type="GO" id="GO:0005524">
    <property type="term" value="F:ATP binding"/>
    <property type="evidence" value="ECO:0007669"/>
    <property type="project" value="UniProtKB-UniRule"/>
</dbReference>
<dbReference type="OrthoDB" id="10253686at2759"/>
<feature type="active site" description="Glycyl thioester intermediate" evidence="3">
    <location>
        <position position="86"/>
    </location>
</feature>
<evidence type="ECO:0000313" key="6">
    <source>
        <dbReference type="EMBL" id="EDO36581.1"/>
    </source>
</evidence>
<dbReference type="PANTHER" id="PTHR24067">
    <property type="entry name" value="UBIQUITIN-CONJUGATING ENZYME E2"/>
    <property type="match status" value="1"/>
</dbReference>
<gene>
    <name evidence="6" type="ORF">NEMVEDRAFT_v1g237281</name>
</gene>
<dbReference type="GO" id="GO:0000209">
    <property type="term" value="P:protein polyubiquitination"/>
    <property type="evidence" value="ECO:0000318"/>
    <property type="project" value="GO_Central"/>
</dbReference>
<dbReference type="PROSITE" id="PS00183">
    <property type="entry name" value="UBC_1"/>
    <property type="match status" value="1"/>
</dbReference>
<feature type="domain" description="UBC core" evidence="5">
    <location>
        <begin position="2"/>
        <end position="147"/>
    </location>
</feature>
<dbReference type="KEGG" id="nve:5508032"/>
<dbReference type="Pfam" id="PF00179">
    <property type="entry name" value="UQ_con"/>
    <property type="match status" value="1"/>
</dbReference>
<proteinExistence type="inferred from homology"/>
<dbReference type="PhylomeDB" id="A7SI65"/>
<comment type="similarity">
    <text evidence="4">Belongs to the ubiquitin-conjugating enzyme family.</text>
</comment>
<keyword evidence="1" id="KW-0808">Transferase</keyword>
<keyword evidence="4" id="KW-0067">ATP-binding</keyword>
<dbReference type="eggNOG" id="KOG0421">
    <property type="taxonomic scope" value="Eukaryota"/>
</dbReference>
<dbReference type="InterPro" id="IPR016135">
    <property type="entry name" value="UBQ-conjugating_enzyme/RWD"/>
</dbReference>